<protein>
    <recommendedName>
        <fullName evidence="4">Outer membrane beta-barrel protein</fullName>
    </recommendedName>
</protein>
<name>A0A7G9SUU3_9GAMM</name>
<dbReference type="AlphaFoldDB" id="A0A7G9SUU3"/>
<feature type="chain" id="PRO_5028932016" description="Outer membrane beta-barrel protein" evidence="1">
    <location>
        <begin position="35"/>
        <end position="243"/>
    </location>
</feature>
<evidence type="ECO:0000313" key="3">
    <source>
        <dbReference type="Proteomes" id="UP000515804"/>
    </source>
</evidence>
<dbReference type="EMBL" id="CP060719">
    <property type="protein sequence ID" value="QNN71618.1"/>
    <property type="molecule type" value="Genomic_DNA"/>
</dbReference>
<proteinExistence type="predicted"/>
<dbReference type="NCBIfam" id="TIGR02001">
    <property type="entry name" value="gcw_chp"/>
    <property type="match status" value="1"/>
</dbReference>
<sequence>MKQNIFRAREARAPLFTAVCVVVGLMAFGSQAKAADINGNATLTTDYVWRGSTQTQGDPAVQVGFKVAGAAGFYASVWGSNVKFAPESEANTELDVTVGWGKALSEDWAVDANLLHYRYPSTAVDLDWTELNGTLTWKGNYWASFGYSNEALGYDADGIYALVGAKVPINERLRLEASAAHYFLDDAVVARSGYTHGWLSAVWGVKGPLEARLTVHATDNNAKAIFGDDYTGSRVEAALQASF</sequence>
<evidence type="ECO:0008006" key="4">
    <source>
        <dbReference type="Google" id="ProtNLM"/>
    </source>
</evidence>
<dbReference type="InterPro" id="IPR010239">
    <property type="entry name" value="CHP02001"/>
</dbReference>
<gene>
    <name evidence="2" type="ORF">H9L16_09635</name>
</gene>
<evidence type="ECO:0000256" key="1">
    <source>
        <dbReference type="SAM" id="SignalP"/>
    </source>
</evidence>
<keyword evidence="1" id="KW-0732">Signal</keyword>
<feature type="signal peptide" evidence="1">
    <location>
        <begin position="1"/>
        <end position="34"/>
    </location>
</feature>
<reference evidence="2 3" key="1">
    <citation type="submission" date="2020-08" db="EMBL/GenBank/DDBJ databases">
        <title>Genome sequence of Thermomonas carbonis KCTC 42013T.</title>
        <authorList>
            <person name="Hyun D.-W."/>
            <person name="Bae J.-W."/>
        </authorList>
    </citation>
    <scope>NUCLEOTIDE SEQUENCE [LARGE SCALE GENOMIC DNA]</scope>
    <source>
        <strain evidence="2 3">KCTC 42013</strain>
    </source>
</reference>
<dbReference type="KEGG" id="tcn:H9L16_09635"/>
<dbReference type="RefSeq" id="WP_187554132.1">
    <property type="nucleotide sequence ID" value="NZ_BMZL01000002.1"/>
</dbReference>
<organism evidence="2 3">
    <name type="scientific">Thermomonas carbonis</name>
    <dbReference type="NCBI Taxonomy" id="1463158"/>
    <lineage>
        <taxon>Bacteria</taxon>
        <taxon>Pseudomonadati</taxon>
        <taxon>Pseudomonadota</taxon>
        <taxon>Gammaproteobacteria</taxon>
        <taxon>Lysobacterales</taxon>
        <taxon>Lysobacteraceae</taxon>
        <taxon>Thermomonas</taxon>
    </lineage>
</organism>
<keyword evidence="3" id="KW-1185">Reference proteome</keyword>
<dbReference type="Proteomes" id="UP000515804">
    <property type="component" value="Chromosome"/>
</dbReference>
<dbReference type="Pfam" id="PF09694">
    <property type="entry name" value="Gcw_chp"/>
    <property type="match status" value="1"/>
</dbReference>
<evidence type="ECO:0000313" key="2">
    <source>
        <dbReference type="EMBL" id="QNN71618.1"/>
    </source>
</evidence>
<accession>A0A7G9SUU3</accession>